<dbReference type="RefSeq" id="WP_367952255.1">
    <property type="nucleotide sequence ID" value="NZ_JBDPGJ010000001.1"/>
</dbReference>
<evidence type="ECO:0000313" key="4">
    <source>
        <dbReference type="Proteomes" id="UP001556692"/>
    </source>
</evidence>
<proteinExistence type="inferred from homology"/>
<dbReference type="PANTHER" id="PTHR33755">
    <property type="entry name" value="TOXIN PARE1-RELATED"/>
    <property type="match status" value="1"/>
</dbReference>
<dbReference type="Proteomes" id="UP001556692">
    <property type="component" value="Unassembled WGS sequence"/>
</dbReference>
<sequence length="102" mass="11657">MVLDVFISPLAKKDIEDIHEYIGANDRSAADRVLERIIAVIGRLAERPFLGSDFHAAGLRDLRKMSIPPHIVFYRIKLNELQVVRVLHGARDLTDPELFPRK</sequence>
<dbReference type="InterPro" id="IPR051803">
    <property type="entry name" value="TA_system_RelE-like_toxin"/>
</dbReference>
<dbReference type="EMBL" id="JBDPGJ010000001">
    <property type="protein sequence ID" value="MEX0404368.1"/>
    <property type="molecule type" value="Genomic_DNA"/>
</dbReference>
<dbReference type="Pfam" id="PF05016">
    <property type="entry name" value="ParE_toxin"/>
    <property type="match status" value="1"/>
</dbReference>
<dbReference type="InterPro" id="IPR035093">
    <property type="entry name" value="RelE/ParE_toxin_dom_sf"/>
</dbReference>
<evidence type="ECO:0000313" key="3">
    <source>
        <dbReference type="EMBL" id="MEX0404368.1"/>
    </source>
</evidence>
<evidence type="ECO:0000256" key="1">
    <source>
        <dbReference type="ARBA" id="ARBA00006226"/>
    </source>
</evidence>
<reference evidence="3 4" key="1">
    <citation type="submission" date="2024-05" db="EMBL/GenBank/DDBJ databases">
        <authorList>
            <person name="Jiang F."/>
        </authorList>
    </citation>
    <scope>NUCLEOTIDE SEQUENCE [LARGE SCALE GENOMIC DNA]</scope>
    <source>
        <strain evidence="3 4">LZ166</strain>
    </source>
</reference>
<comment type="similarity">
    <text evidence="1">Belongs to the RelE toxin family.</text>
</comment>
<evidence type="ECO:0000256" key="2">
    <source>
        <dbReference type="ARBA" id="ARBA00022649"/>
    </source>
</evidence>
<organism evidence="3 4">
    <name type="scientific">Aquibium pacificus</name>
    <dbReference type="NCBI Taxonomy" id="3153579"/>
    <lineage>
        <taxon>Bacteria</taxon>
        <taxon>Pseudomonadati</taxon>
        <taxon>Pseudomonadota</taxon>
        <taxon>Alphaproteobacteria</taxon>
        <taxon>Hyphomicrobiales</taxon>
        <taxon>Phyllobacteriaceae</taxon>
        <taxon>Aquibium</taxon>
    </lineage>
</organism>
<protein>
    <submittedName>
        <fullName evidence="3">Type II toxin-antitoxin system RelE/ParE family toxin</fullName>
    </submittedName>
</protein>
<gene>
    <name evidence="3" type="ORF">ABGN05_01680</name>
</gene>
<keyword evidence="4" id="KW-1185">Reference proteome</keyword>
<dbReference type="Gene3D" id="3.30.2310.20">
    <property type="entry name" value="RelE-like"/>
    <property type="match status" value="1"/>
</dbReference>
<dbReference type="InterPro" id="IPR007712">
    <property type="entry name" value="RelE/ParE_toxin"/>
</dbReference>
<name>A0ABV3SC99_9HYPH</name>
<accession>A0ABV3SC99</accession>
<keyword evidence="2" id="KW-1277">Toxin-antitoxin system</keyword>
<comment type="caution">
    <text evidence="3">The sequence shown here is derived from an EMBL/GenBank/DDBJ whole genome shotgun (WGS) entry which is preliminary data.</text>
</comment>